<dbReference type="OrthoDB" id="1610at10239"/>
<evidence type="ECO:0000313" key="3">
    <source>
        <dbReference type="Proteomes" id="UP000223591"/>
    </source>
</evidence>
<evidence type="ECO:0000313" key="2">
    <source>
        <dbReference type="EMBL" id="ALY09152.1"/>
    </source>
</evidence>
<dbReference type="GeneID" id="40078485"/>
<proteinExistence type="predicted"/>
<sequence>MATAATKRKPASKRPASRRPAGRKELLGSEVPRIYTPPKRKLTPKTSLGFECIQFAEMVLGVHLYPWQKWILIHALELNPDGKFRFRTVVLLVARQNGKSLLLQVLSLWRMYVDNAPLVIGTAQNLDIAEKQWSEAVAFAEDNEDLAADITAVDKTNGKKSLRIAFKDAEGNTVRSQYKVTAATRKGGRGLSGDLVILDELREHTNWDAWGAVTKTTMARPRAQVWGVSNAGDASSVVLAHLRNQSHMAIESGETEDVSLGLFEYSAPDDYPTSDRRGWAMANPSVGHADADGEIRLTEEALAAAHGTDPDPVFRVECLCQWVSTAALGPWEQGHWETLRDMSSKRVGGYYFGVDVSWDRKYASIAMVGLREDGKTHVEVIAYRANTDWIVPWLKERKEREGLLGVAIQENGSPVSSLLKEMVTEGIPIVGWAGGELGRGTAQFFDAVRDSKVRHLNQEVLNFAATTAQTKSIADYWVWDRKRSPFDISPLIAITAAFWALHQPVEEQQKSAYDNEEMIFV</sequence>
<evidence type="ECO:0000256" key="1">
    <source>
        <dbReference type="SAM" id="MobiDB-lite"/>
    </source>
</evidence>
<organism evidence="2 3">
    <name type="scientific">Arthrobacter phage HunterDalle</name>
    <dbReference type="NCBI Taxonomy" id="1772300"/>
    <lineage>
        <taxon>Viruses</taxon>
        <taxon>Duplodnaviria</taxon>
        <taxon>Heunggongvirae</taxon>
        <taxon>Uroviricota</taxon>
        <taxon>Caudoviricetes</taxon>
        <taxon>Korravirus</taxon>
        <taxon>Korravirus hunterdalle</taxon>
    </lineage>
</organism>
<dbReference type="InterPro" id="IPR027417">
    <property type="entry name" value="P-loop_NTPase"/>
</dbReference>
<dbReference type="RefSeq" id="YP_009602622.1">
    <property type="nucleotide sequence ID" value="NC_041941.1"/>
</dbReference>
<dbReference type="KEGG" id="vg:40078485"/>
<dbReference type="PANTHER" id="PTHR41287">
    <property type="match status" value="1"/>
</dbReference>
<dbReference type="Gene3D" id="3.40.50.300">
    <property type="entry name" value="P-loop containing nucleotide triphosphate hydrolases"/>
    <property type="match status" value="1"/>
</dbReference>
<name>A0A0U4B355_9CAUD</name>
<dbReference type="Proteomes" id="UP000223591">
    <property type="component" value="Segment"/>
</dbReference>
<dbReference type="EMBL" id="KU160648">
    <property type="protein sequence ID" value="ALY09152.1"/>
    <property type="molecule type" value="Genomic_DNA"/>
</dbReference>
<dbReference type="InterPro" id="IPR005021">
    <property type="entry name" value="Terminase_largesu-like"/>
</dbReference>
<keyword evidence="3" id="KW-1185">Reference proteome</keyword>
<gene>
    <name evidence="2" type="primary">2</name>
    <name evidence="2" type="ORF">HUNTERDALLE_2</name>
</gene>
<dbReference type="PANTHER" id="PTHR41287:SF1">
    <property type="entry name" value="PROTEIN YMFN"/>
    <property type="match status" value="1"/>
</dbReference>
<reference evidence="2 3" key="1">
    <citation type="submission" date="2015-11" db="EMBL/GenBank/DDBJ databases">
        <authorList>
            <person name="Chudoff D."/>
            <person name="Terry K."/>
            <person name="Dunbar D."/>
            <person name="Schaff J.E."/>
            <person name="Dashiell C.L."/>
            <person name="Macialek J.A."/>
            <person name="Bradley K.W."/>
            <person name="Asai D.J."/>
            <person name="Guerrero C.A."/>
            <person name="Bowman C.A."/>
            <person name="Russell D.A."/>
            <person name="Pope W.H."/>
            <person name="Hatfull G.F."/>
        </authorList>
    </citation>
    <scope>NUCLEOTIDE SEQUENCE [LARGE SCALE GENOMIC DNA]</scope>
</reference>
<feature type="compositionally biased region" description="Basic residues" evidence="1">
    <location>
        <begin position="1"/>
        <end position="21"/>
    </location>
</feature>
<accession>A0A0U4B355</accession>
<protein>
    <submittedName>
        <fullName evidence="2">Terminase</fullName>
    </submittedName>
</protein>
<feature type="region of interest" description="Disordered" evidence="1">
    <location>
        <begin position="1"/>
        <end position="24"/>
    </location>
</feature>